<dbReference type="PATRIC" id="fig|1620.3.peg.747"/>
<dbReference type="GO" id="GO:0015627">
    <property type="term" value="C:type II protein secretion system complex"/>
    <property type="evidence" value="ECO:0007669"/>
    <property type="project" value="TreeGrafter"/>
</dbReference>
<keyword evidence="1" id="KW-1133">Transmembrane helix</keyword>
<reference evidence="3 4" key="1">
    <citation type="journal article" date="2015" name="Genome Announc.">
        <title>Expanding the biotechnology potential of lactobacilli through comparative genomics of 213 strains and associated genera.</title>
        <authorList>
            <person name="Sun Z."/>
            <person name="Harris H.M."/>
            <person name="McCann A."/>
            <person name="Guo C."/>
            <person name="Argimon S."/>
            <person name="Zhang W."/>
            <person name="Yang X."/>
            <person name="Jeffery I.B."/>
            <person name="Cooney J.C."/>
            <person name="Kagawa T.F."/>
            <person name="Liu W."/>
            <person name="Song Y."/>
            <person name="Salvetti E."/>
            <person name="Wrobel A."/>
            <person name="Rasinkangas P."/>
            <person name="Parkhill J."/>
            <person name="Rea M.C."/>
            <person name="O'Sullivan O."/>
            <person name="Ritari J."/>
            <person name="Douillard F.P."/>
            <person name="Paul Ross R."/>
            <person name="Yang R."/>
            <person name="Briner A.E."/>
            <person name="Felis G.E."/>
            <person name="de Vos W.M."/>
            <person name="Barrangou R."/>
            <person name="Klaenhammer T.R."/>
            <person name="Caufield P.W."/>
            <person name="Cui Y."/>
            <person name="Zhang H."/>
            <person name="O'Toole P.W."/>
        </authorList>
    </citation>
    <scope>NUCLEOTIDE SEQUENCE [LARGE SCALE GENOMIC DNA]</scope>
    <source>
        <strain evidence="3 4">DSM 20014</strain>
    </source>
</reference>
<dbReference type="OrthoDB" id="9790239at2"/>
<dbReference type="GO" id="GO:0015628">
    <property type="term" value="P:protein secretion by the type II secretion system"/>
    <property type="evidence" value="ECO:0007669"/>
    <property type="project" value="TreeGrafter"/>
</dbReference>
<dbReference type="PANTHER" id="PTHR21180">
    <property type="entry name" value="ENDONUCLEASE/EXONUCLEASE/PHOSPHATASE FAMILY DOMAIN-CONTAINING PROTEIN 1"/>
    <property type="match status" value="1"/>
</dbReference>
<dbReference type="PANTHER" id="PTHR21180:SF32">
    <property type="entry name" value="ENDONUCLEASE_EXONUCLEASE_PHOSPHATASE FAMILY DOMAIN-CONTAINING PROTEIN 1"/>
    <property type="match status" value="1"/>
</dbReference>
<dbReference type="Gene3D" id="3.10.560.10">
    <property type="entry name" value="Outer membrane lipoprotein wza domain like"/>
    <property type="match status" value="1"/>
</dbReference>
<dbReference type="SMART" id="SM00278">
    <property type="entry name" value="HhH1"/>
    <property type="match status" value="2"/>
</dbReference>
<dbReference type="Pfam" id="PF10531">
    <property type="entry name" value="SLBB"/>
    <property type="match status" value="1"/>
</dbReference>
<dbReference type="AlphaFoldDB" id="A0A0R2JL26"/>
<organism evidence="3 4">
    <name type="scientific">Weissella minor</name>
    <dbReference type="NCBI Taxonomy" id="1620"/>
    <lineage>
        <taxon>Bacteria</taxon>
        <taxon>Bacillati</taxon>
        <taxon>Bacillota</taxon>
        <taxon>Bacilli</taxon>
        <taxon>Lactobacillales</taxon>
        <taxon>Lactobacillaceae</taxon>
        <taxon>Weissella</taxon>
    </lineage>
</organism>
<dbReference type="RefSeq" id="WP_057786030.1">
    <property type="nucleotide sequence ID" value="NZ_JQCD01000005.1"/>
</dbReference>
<dbReference type="Pfam" id="PF12836">
    <property type="entry name" value="HHH_3"/>
    <property type="match status" value="1"/>
</dbReference>
<evidence type="ECO:0000313" key="4">
    <source>
        <dbReference type="Proteomes" id="UP000051673"/>
    </source>
</evidence>
<dbReference type="GO" id="GO:0006281">
    <property type="term" value="P:DNA repair"/>
    <property type="evidence" value="ECO:0007669"/>
    <property type="project" value="InterPro"/>
</dbReference>
<dbReference type="GO" id="GO:0003677">
    <property type="term" value="F:DNA binding"/>
    <property type="evidence" value="ECO:0007669"/>
    <property type="project" value="InterPro"/>
</dbReference>
<evidence type="ECO:0000256" key="1">
    <source>
        <dbReference type="SAM" id="Phobius"/>
    </source>
</evidence>
<dbReference type="InterPro" id="IPR010994">
    <property type="entry name" value="RuvA_2-like"/>
</dbReference>
<dbReference type="NCBIfam" id="TIGR00426">
    <property type="entry name" value="competence protein ComEA helix-hairpin-helix repeat region"/>
    <property type="match status" value="1"/>
</dbReference>
<dbReference type="InterPro" id="IPR004509">
    <property type="entry name" value="Competence_ComEA_HhH"/>
</dbReference>
<sequence>MQTIWQQLIDYTKKYLDYKLLVMGGLMILIVFQFCHSKTSQAFEDKGVPLNSEAVSQPATAVKQSQLTQSSNQIHVDVKGAIKRPGVYTFKTGVLVHAAIQKAGGLTSKADTQQVNLAQKLNDGQMIYIPAQGETLPKKNSSMSTTDKQADSAAKYCLNDVTLEELQTLPGIGPKRAADIIDYREKNDGFRNVDDLKNVAGFGEKTILKLKDYFE</sequence>
<feature type="domain" description="Helix-hairpin-helix DNA-binding motif class 1" evidence="2">
    <location>
        <begin position="164"/>
        <end position="183"/>
    </location>
</feature>
<dbReference type="EMBL" id="JQCD01000005">
    <property type="protein sequence ID" value="KRN77919.1"/>
    <property type="molecule type" value="Genomic_DNA"/>
</dbReference>
<accession>A0A0R2JL26</accession>
<dbReference type="STRING" id="1620.IV67_GL000737"/>
<dbReference type="Proteomes" id="UP000051673">
    <property type="component" value="Unassembled WGS sequence"/>
</dbReference>
<dbReference type="InterPro" id="IPR051675">
    <property type="entry name" value="Endo/Exo/Phosphatase_dom_1"/>
</dbReference>
<feature type="domain" description="Helix-hairpin-helix DNA-binding motif class 1" evidence="2">
    <location>
        <begin position="194"/>
        <end position="213"/>
    </location>
</feature>
<dbReference type="InterPro" id="IPR019554">
    <property type="entry name" value="Soluble_ligand-bd"/>
</dbReference>
<dbReference type="SUPFAM" id="SSF47781">
    <property type="entry name" value="RuvA domain 2-like"/>
    <property type="match status" value="1"/>
</dbReference>
<keyword evidence="4" id="KW-1185">Reference proteome</keyword>
<protein>
    <recommendedName>
        <fullName evidence="2">Helix-hairpin-helix DNA-binding motif class 1 domain-containing protein</fullName>
    </recommendedName>
</protein>
<evidence type="ECO:0000313" key="3">
    <source>
        <dbReference type="EMBL" id="KRN77919.1"/>
    </source>
</evidence>
<proteinExistence type="predicted"/>
<dbReference type="Gene3D" id="1.10.150.310">
    <property type="entry name" value="Tex RuvX-like domain-like"/>
    <property type="match status" value="1"/>
</dbReference>
<dbReference type="InterPro" id="IPR003583">
    <property type="entry name" value="Hlx-hairpin-Hlx_DNA-bd_motif"/>
</dbReference>
<comment type="caution">
    <text evidence="3">The sequence shown here is derived from an EMBL/GenBank/DDBJ whole genome shotgun (WGS) entry which is preliminary data.</text>
</comment>
<evidence type="ECO:0000259" key="2">
    <source>
        <dbReference type="SMART" id="SM00278"/>
    </source>
</evidence>
<gene>
    <name evidence="3" type="ORF">IV67_GL000737</name>
</gene>
<keyword evidence="1" id="KW-0472">Membrane</keyword>
<feature type="transmembrane region" description="Helical" evidence="1">
    <location>
        <begin position="16"/>
        <end position="34"/>
    </location>
</feature>
<name>A0A0R2JL26_9LACO</name>
<keyword evidence="1" id="KW-0812">Transmembrane</keyword>